<name>A0A445J956_GLYSO</name>
<evidence type="ECO:0000313" key="2">
    <source>
        <dbReference type="Proteomes" id="UP000289340"/>
    </source>
</evidence>
<evidence type="ECO:0000313" key="1">
    <source>
        <dbReference type="EMBL" id="RZB94998.1"/>
    </source>
</evidence>
<dbReference type="Proteomes" id="UP000289340">
    <property type="component" value="Chromosome 8"/>
</dbReference>
<gene>
    <name evidence="1" type="ORF">D0Y65_019457</name>
</gene>
<dbReference type="EMBL" id="QZWG01000008">
    <property type="protein sequence ID" value="RZB94998.1"/>
    <property type="molecule type" value="Genomic_DNA"/>
</dbReference>
<proteinExistence type="predicted"/>
<dbReference type="AlphaFoldDB" id="A0A445J956"/>
<reference evidence="1 2" key="1">
    <citation type="submission" date="2018-09" db="EMBL/GenBank/DDBJ databases">
        <title>A high-quality reference genome of wild soybean provides a powerful tool to mine soybean genomes.</title>
        <authorList>
            <person name="Xie M."/>
            <person name="Chung C.Y.L."/>
            <person name="Li M.-W."/>
            <person name="Wong F.-L."/>
            <person name="Chan T.-F."/>
            <person name="Lam H.-M."/>
        </authorList>
    </citation>
    <scope>NUCLEOTIDE SEQUENCE [LARGE SCALE GENOMIC DNA]</scope>
    <source>
        <strain evidence="2">cv. W05</strain>
        <tissue evidence="1">Hypocotyl of etiolated seedlings</tissue>
    </source>
</reference>
<keyword evidence="2" id="KW-1185">Reference proteome</keyword>
<comment type="caution">
    <text evidence="1">The sequence shown here is derived from an EMBL/GenBank/DDBJ whole genome shotgun (WGS) entry which is preliminary data.</text>
</comment>
<organism evidence="1 2">
    <name type="scientific">Glycine soja</name>
    <name type="common">Wild soybean</name>
    <dbReference type="NCBI Taxonomy" id="3848"/>
    <lineage>
        <taxon>Eukaryota</taxon>
        <taxon>Viridiplantae</taxon>
        <taxon>Streptophyta</taxon>
        <taxon>Embryophyta</taxon>
        <taxon>Tracheophyta</taxon>
        <taxon>Spermatophyta</taxon>
        <taxon>Magnoliopsida</taxon>
        <taxon>eudicotyledons</taxon>
        <taxon>Gunneridae</taxon>
        <taxon>Pentapetalae</taxon>
        <taxon>rosids</taxon>
        <taxon>fabids</taxon>
        <taxon>Fabales</taxon>
        <taxon>Fabaceae</taxon>
        <taxon>Papilionoideae</taxon>
        <taxon>50 kb inversion clade</taxon>
        <taxon>NPAAA clade</taxon>
        <taxon>indigoferoid/millettioid clade</taxon>
        <taxon>Phaseoleae</taxon>
        <taxon>Glycine</taxon>
        <taxon>Glycine subgen. Soja</taxon>
    </lineage>
</organism>
<protein>
    <submittedName>
        <fullName evidence="1">Uncharacterized protein</fullName>
    </submittedName>
</protein>
<accession>A0A445J956</accession>
<sequence>MILDEIMVCFHPSSALGMDKFVWALMSDGRFSTKSAYDLLTCPNVQSDPSLRNCLWKIPGRPRARDLPKNKYRHIRGMAEHND</sequence>